<dbReference type="EMBL" id="GBXM01072616">
    <property type="protein sequence ID" value="JAH35961.1"/>
    <property type="molecule type" value="Transcribed_RNA"/>
</dbReference>
<sequence length="51" mass="5494">MKCWVNYSVILDILHTVEGGRTGSAMPTLCMLMRSAAELHCLAGDAVRITG</sequence>
<protein>
    <submittedName>
        <fullName evidence="1">Uncharacterized protein</fullName>
    </submittedName>
</protein>
<name>A0A0E9S3V7_ANGAN</name>
<accession>A0A0E9S3V7</accession>
<reference evidence="1" key="2">
    <citation type="journal article" date="2015" name="Fish Shellfish Immunol.">
        <title>Early steps in the European eel (Anguilla anguilla)-Vibrio vulnificus interaction in the gills: Role of the RtxA13 toxin.</title>
        <authorList>
            <person name="Callol A."/>
            <person name="Pajuelo D."/>
            <person name="Ebbesson L."/>
            <person name="Teles M."/>
            <person name="MacKenzie S."/>
            <person name="Amaro C."/>
        </authorList>
    </citation>
    <scope>NUCLEOTIDE SEQUENCE</scope>
</reference>
<proteinExistence type="predicted"/>
<organism evidence="1">
    <name type="scientific">Anguilla anguilla</name>
    <name type="common">European freshwater eel</name>
    <name type="synonym">Muraena anguilla</name>
    <dbReference type="NCBI Taxonomy" id="7936"/>
    <lineage>
        <taxon>Eukaryota</taxon>
        <taxon>Metazoa</taxon>
        <taxon>Chordata</taxon>
        <taxon>Craniata</taxon>
        <taxon>Vertebrata</taxon>
        <taxon>Euteleostomi</taxon>
        <taxon>Actinopterygii</taxon>
        <taxon>Neopterygii</taxon>
        <taxon>Teleostei</taxon>
        <taxon>Anguilliformes</taxon>
        <taxon>Anguillidae</taxon>
        <taxon>Anguilla</taxon>
    </lineage>
</organism>
<evidence type="ECO:0000313" key="1">
    <source>
        <dbReference type="EMBL" id="JAH35961.1"/>
    </source>
</evidence>
<reference evidence="1" key="1">
    <citation type="submission" date="2014-11" db="EMBL/GenBank/DDBJ databases">
        <authorList>
            <person name="Amaro Gonzalez C."/>
        </authorList>
    </citation>
    <scope>NUCLEOTIDE SEQUENCE</scope>
</reference>
<dbReference type="AlphaFoldDB" id="A0A0E9S3V7"/>